<accession>M1AYL8</accession>
<reference evidence="2" key="2">
    <citation type="submission" date="2015-06" db="UniProtKB">
        <authorList>
            <consortium name="EnsemblPlants"/>
        </authorList>
    </citation>
    <scope>IDENTIFICATION</scope>
    <source>
        <strain evidence="2">DM1-3 516 R44</strain>
    </source>
</reference>
<evidence type="ECO:0000313" key="2">
    <source>
        <dbReference type="EnsemblPlants" id="PGSC0003DMT400033106"/>
    </source>
</evidence>
<evidence type="ECO:0000313" key="3">
    <source>
        <dbReference type="Proteomes" id="UP000011115"/>
    </source>
</evidence>
<keyword evidence="1" id="KW-0472">Membrane</keyword>
<dbReference type="HOGENOM" id="CLU_2562855_0_0_1"/>
<dbReference type="EnsemblPlants" id="PGSC0003DMT400033106">
    <property type="protein sequence ID" value="PGSC0003DMT400033106"/>
    <property type="gene ID" value="PGSC0003DMG401012710"/>
</dbReference>
<keyword evidence="3" id="KW-1185">Reference proteome</keyword>
<keyword evidence="1" id="KW-1133">Transmembrane helix</keyword>
<sequence length="82" mass="9625">MIFISIPFFYFLSVYLCATTYNVAVKSILSSVYNMSLNFKKTKVWGFVGEETKAESQLICVFFWLLRKQQPPSQSMYSPRFQ</sequence>
<proteinExistence type="predicted"/>
<evidence type="ECO:0000256" key="1">
    <source>
        <dbReference type="SAM" id="Phobius"/>
    </source>
</evidence>
<protein>
    <submittedName>
        <fullName evidence="2">Uncharacterized protein</fullName>
    </submittedName>
</protein>
<dbReference type="InParanoid" id="M1AYL8"/>
<dbReference type="Gramene" id="PGSC0003DMT400033106">
    <property type="protein sequence ID" value="PGSC0003DMT400033106"/>
    <property type="gene ID" value="PGSC0003DMG401012710"/>
</dbReference>
<dbReference type="AlphaFoldDB" id="M1AYL8"/>
<name>M1AYL8_SOLTU</name>
<organism evidence="2 3">
    <name type="scientific">Solanum tuberosum</name>
    <name type="common">Potato</name>
    <dbReference type="NCBI Taxonomy" id="4113"/>
    <lineage>
        <taxon>Eukaryota</taxon>
        <taxon>Viridiplantae</taxon>
        <taxon>Streptophyta</taxon>
        <taxon>Embryophyta</taxon>
        <taxon>Tracheophyta</taxon>
        <taxon>Spermatophyta</taxon>
        <taxon>Magnoliopsida</taxon>
        <taxon>eudicotyledons</taxon>
        <taxon>Gunneridae</taxon>
        <taxon>Pentapetalae</taxon>
        <taxon>asterids</taxon>
        <taxon>lamiids</taxon>
        <taxon>Solanales</taxon>
        <taxon>Solanaceae</taxon>
        <taxon>Solanoideae</taxon>
        <taxon>Solaneae</taxon>
        <taxon>Solanum</taxon>
    </lineage>
</organism>
<keyword evidence="1" id="KW-0812">Transmembrane</keyword>
<dbReference type="Proteomes" id="UP000011115">
    <property type="component" value="Unassembled WGS sequence"/>
</dbReference>
<dbReference type="PaxDb" id="4113-PGSC0003DMT400033106"/>
<reference evidence="3" key="1">
    <citation type="journal article" date="2011" name="Nature">
        <title>Genome sequence and analysis of the tuber crop potato.</title>
        <authorList>
            <consortium name="The Potato Genome Sequencing Consortium"/>
        </authorList>
    </citation>
    <scope>NUCLEOTIDE SEQUENCE [LARGE SCALE GENOMIC DNA]</scope>
    <source>
        <strain evidence="3">cv. DM1-3 516 R44</strain>
    </source>
</reference>
<feature type="transmembrane region" description="Helical" evidence="1">
    <location>
        <begin position="6"/>
        <end position="25"/>
    </location>
</feature>